<gene>
    <name evidence="3" type="ORF">G4Z02_05835</name>
</gene>
<feature type="transmembrane region" description="Helical" evidence="1">
    <location>
        <begin position="111"/>
        <end position="132"/>
    </location>
</feature>
<dbReference type="GO" id="GO:0004175">
    <property type="term" value="F:endopeptidase activity"/>
    <property type="evidence" value="ECO:0007669"/>
    <property type="project" value="UniProtKB-ARBA"/>
</dbReference>
<dbReference type="GO" id="GO:0006508">
    <property type="term" value="P:proteolysis"/>
    <property type="evidence" value="ECO:0007669"/>
    <property type="project" value="UniProtKB-KW"/>
</dbReference>
<sequence length="219" mass="25017">MNKTQAIYGVVLIGLLLYLETVVEFTYLTKQLVRIPFMIVVPFFLLRYSQSSILNDLTFSKVSFKDVRPSILAGLVVFFGAIGGYTIIYFFSDPSSITEALLAIDVTLQNIIWVSLYMTTFNVILEEFFFRGFVYMNLRKTNEIMAYLVSSFLFAAFHIGIVSAYFEPLIFILLLFGLMLVGAFLIFINRFGKSLINSCIVHIFADLAMFSIGFYLFLQ</sequence>
<keyword evidence="4" id="KW-1185">Reference proteome</keyword>
<evidence type="ECO:0000313" key="4">
    <source>
        <dbReference type="Proteomes" id="UP000514720"/>
    </source>
</evidence>
<feature type="transmembrane region" description="Helical" evidence="1">
    <location>
        <begin position="70"/>
        <end position="91"/>
    </location>
</feature>
<dbReference type="InterPro" id="IPR003675">
    <property type="entry name" value="Rce1/LyrA-like_dom"/>
</dbReference>
<accession>A0A7L7KS98</accession>
<keyword evidence="1" id="KW-0472">Membrane</keyword>
<keyword evidence="3" id="KW-0378">Hydrolase</keyword>
<feature type="transmembrane region" description="Helical" evidence="1">
    <location>
        <begin position="195"/>
        <end position="218"/>
    </location>
</feature>
<name>A0A7L7KS98_9MOLU</name>
<proteinExistence type="predicted"/>
<reference evidence="3 4" key="1">
    <citation type="submission" date="2020-02" db="EMBL/GenBank/DDBJ databases">
        <authorList>
            <person name="Zheng R.K."/>
            <person name="Sun C.M."/>
        </authorList>
    </citation>
    <scope>NUCLEOTIDE SEQUENCE [LARGE SCALE GENOMIC DNA]</scope>
    <source>
        <strain evidence="4">zrk13</strain>
    </source>
</reference>
<feature type="transmembrane region" description="Helical" evidence="1">
    <location>
        <begin position="144"/>
        <end position="163"/>
    </location>
</feature>
<dbReference type="GO" id="GO:0008237">
    <property type="term" value="F:metallopeptidase activity"/>
    <property type="evidence" value="ECO:0007669"/>
    <property type="project" value="UniProtKB-KW"/>
</dbReference>
<keyword evidence="1" id="KW-0812">Transmembrane</keyword>
<evidence type="ECO:0000313" key="3">
    <source>
        <dbReference type="EMBL" id="QMS85289.1"/>
    </source>
</evidence>
<organism evidence="3 4">
    <name type="scientific">Candidatus Xianfuyuplasma coldseepsis</name>
    <dbReference type="NCBI Taxonomy" id="2782163"/>
    <lineage>
        <taxon>Bacteria</taxon>
        <taxon>Bacillati</taxon>
        <taxon>Mycoplasmatota</taxon>
        <taxon>Mollicutes</taxon>
        <taxon>Candidatus Izemoplasmatales</taxon>
        <taxon>Candidatus Izemoplasmataceae</taxon>
        <taxon>Candidatus Xianfuyuplasma</taxon>
    </lineage>
</organism>
<feature type="transmembrane region" description="Helical" evidence="1">
    <location>
        <begin position="169"/>
        <end position="188"/>
    </location>
</feature>
<keyword evidence="1" id="KW-1133">Transmembrane helix</keyword>
<feature type="transmembrane region" description="Helical" evidence="1">
    <location>
        <begin position="33"/>
        <end position="49"/>
    </location>
</feature>
<dbReference type="GO" id="GO:0080120">
    <property type="term" value="P:CAAX-box protein maturation"/>
    <property type="evidence" value="ECO:0007669"/>
    <property type="project" value="UniProtKB-ARBA"/>
</dbReference>
<keyword evidence="3" id="KW-0645">Protease</keyword>
<evidence type="ECO:0000256" key="1">
    <source>
        <dbReference type="SAM" id="Phobius"/>
    </source>
</evidence>
<protein>
    <submittedName>
        <fullName evidence="3">CPBP family intramembrane metalloprotease</fullName>
    </submittedName>
</protein>
<evidence type="ECO:0000259" key="2">
    <source>
        <dbReference type="Pfam" id="PF02517"/>
    </source>
</evidence>
<dbReference type="Pfam" id="PF02517">
    <property type="entry name" value="Rce1-like"/>
    <property type="match status" value="1"/>
</dbReference>
<dbReference type="RefSeq" id="WP_258877080.1">
    <property type="nucleotide sequence ID" value="NZ_CP048914.1"/>
</dbReference>
<keyword evidence="3" id="KW-0482">Metalloprotease</keyword>
<dbReference type="EMBL" id="CP048914">
    <property type="protein sequence ID" value="QMS85289.1"/>
    <property type="molecule type" value="Genomic_DNA"/>
</dbReference>
<feature type="domain" description="CAAX prenyl protease 2/Lysostaphin resistance protein A-like" evidence="2">
    <location>
        <begin position="110"/>
        <end position="207"/>
    </location>
</feature>
<dbReference type="KEGG" id="xcl:G4Z02_05835"/>
<feature type="transmembrane region" description="Helical" evidence="1">
    <location>
        <begin position="7"/>
        <end position="27"/>
    </location>
</feature>
<dbReference type="AlphaFoldDB" id="A0A7L7KS98"/>
<dbReference type="Proteomes" id="UP000514720">
    <property type="component" value="Chromosome"/>
</dbReference>